<dbReference type="AlphaFoldDB" id="M7BPW8"/>
<dbReference type="PROSITE" id="PS50835">
    <property type="entry name" value="IG_LIKE"/>
    <property type="match status" value="1"/>
</dbReference>
<gene>
    <name evidence="2" type="ORF">UY3_02805</name>
</gene>
<protein>
    <submittedName>
        <fullName evidence="2">Pre-B lymphocyte protein 3</fullName>
    </submittedName>
</protein>
<evidence type="ECO:0000313" key="3">
    <source>
        <dbReference type="Proteomes" id="UP000031443"/>
    </source>
</evidence>
<dbReference type="SMART" id="SM00406">
    <property type="entry name" value="IGv"/>
    <property type="match status" value="1"/>
</dbReference>
<dbReference type="InterPro" id="IPR013106">
    <property type="entry name" value="Ig_V-set"/>
</dbReference>
<organism evidence="2 3">
    <name type="scientific">Chelonia mydas</name>
    <name type="common">Green sea-turtle</name>
    <name type="synonym">Chelonia agassizi</name>
    <dbReference type="NCBI Taxonomy" id="8469"/>
    <lineage>
        <taxon>Eukaryota</taxon>
        <taxon>Metazoa</taxon>
        <taxon>Chordata</taxon>
        <taxon>Craniata</taxon>
        <taxon>Vertebrata</taxon>
        <taxon>Euteleostomi</taxon>
        <taxon>Archelosauria</taxon>
        <taxon>Testudinata</taxon>
        <taxon>Testudines</taxon>
        <taxon>Cryptodira</taxon>
        <taxon>Durocryptodira</taxon>
        <taxon>Americhelydia</taxon>
        <taxon>Chelonioidea</taxon>
        <taxon>Cheloniidae</taxon>
        <taxon>Chelonia</taxon>
    </lineage>
</organism>
<dbReference type="Pfam" id="PF07686">
    <property type="entry name" value="V-set"/>
    <property type="match status" value="1"/>
</dbReference>
<dbReference type="PANTHER" id="PTHR23267">
    <property type="entry name" value="IMMUNOGLOBULIN LIGHT CHAIN"/>
    <property type="match status" value="1"/>
</dbReference>
<proteinExistence type="predicted"/>
<dbReference type="SUPFAM" id="SSF48726">
    <property type="entry name" value="Immunoglobulin"/>
    <property type="match status" value="1"/>
</dbReference>
<dbReference type="InterPro" id="IPR013783">
    <property type="entry name" value="Ig-like_fold"/>
</dbReference>
<evidence type="ECO:0000259" key="1">
    <source>
        <dbReference type="PROSITE" id="PS50835"/>
    </source>
</evidence>
<feature type="domain" description="Ig-like" evidence="1">
    <location>
        <begin position="1"/>
        <end position="101"/>
    </location>
</feature>
<dbReference type="InterPro" id="IPR036179">
    <property type="entry name" value="Ig-like_dom_sf"/>
</dbReference>
<accession>M7BPW8</accession>
<dbReference type="InterPro" id="IPR007110">
    <property type="entry name" value="Ig-like_dom"/>
</dbReference>
<dbReference type="InterPro" id="IPR050150">
    <property type="entry name" value="IgV_Light_Chain"/>
</dbReference>
<reference evidence="3" key="1">
    <citation type="journal article" date="2013" name="Nat. Genet.">
        <title>The draft genomes of soft-shell turtle and green sea turtle yield insights into the development and evolution of the turtle-specific body plan.</title>
        <authorList>
            <person name="Wang Z."/>
            <person name="Pascual-Anaya J."/>
            <person name="Zadissa A."/>
            <person name="Li W."/>
            <person name="Niimura Y."/>
            <person name="Huang Z."/>
            <person name="Li C."/>
            <person name="White S."/>
            <person name="Xiong Z."/>
            <person name="Fang D."/>
            <person name="Wang B."/>
            <person name="Ming Y."/>
            <person name="Chen Y."/>
            <person name="Zheng Y."/>
            <person name="Kuraku S."/>
            <person name="Pignatelli M."/>
            <person name="Herrero J."/>
            <person name="Beal K."/>
            <person name="Nozawa M."/>
            <person name="Li Q."/>
            <person name="Wang J."/>
            <person name="Zhang H."/>
            <person name="Yu L."/>
            <person name="Shigenobu S."/>
            <person name="Wang J."/>
            <person name="Liu J."/>
            <person name="Flicek P."/>
            <person name="Searle S."/>
            <person name="Wang J."/>
            <person name="Kuratani S."/>
            <person name="Yin Y."/>
            <person name="Aken B."/>
            <person name="Zhang G."/>
            <person name="Irie N."/>
        </authorList>
    </citation>
    <scope>NUCLEOTIDE SEQUENCE [LARGE SCALE GENOMIC DNA]</scope>
</reference>
<dbReference type="EMBL" id="KB515240">
    <property type="protein sequence ID" value="EMP39961.1"/>
    <property type="molecule type" value="Genomic_DNA"/>
</dbReference>
<name>M7BPW8_CHEMY</name>
<keyword evidence="3" id="KW-1185">Reference proteome</keyword>
<evidence type="ECO:0000313" key="2">
    <source>
        <dbReference type="EMBL" id="EMP39961.1"/>
    </source>
</evidence>
<sequence length="142" mass="15122">MTAYPGQTVKISCSMGSGVTVQSYDQTWLQLTPGSAPRHLLSYCSRMSRGSGVPDRFSGSKESSSNVWYLTITNVQAEDEADCYCAVWYGSGGVSHPDTPTWGSETEATPEQIASSPARVRAGSCAGCRGWALAVTLRDLTA</sequence>
<dbReference type="Gene3D" id="2.60.40.10">
    <property type="entry name" value="Immunoglobulins"/>
    <property type="match status" value="1"/>
</dbReference>
<dbReference type="Proteomes" id="UP000031443">
    <property type="component" value="Unassembled WGS sequence"/>
</dbReference>